<dbReference type="PANTHER" id="PTHR47966:SF51">
    <property type="entry name" value="BETA-SITE APP-CLEAVING ENZYME, ISOFORM A-RELATED"/>
    <property type="match status" value="1"/>
</dbReference>
<evidence type="ECO:0000313" key="7">
    <source>
        <dbReference type="Proteomes" id="UP000076842"/>
    </source>
</evidence>
<dbReference type="AlphaFoldDB" id="A0A165FQ70"/>
<accession>A0A165FQ70</accession>
<dbReference type="CDD" id="cd05471">
    <property type="entry name" value="pepsin_like"/>
    <property type="match status" value="1"/>
</dbReference>
<keyword evidence="3" id="KW-0812">Transmembrane</keyword>
<keyword evidence="3" id="KW-1133">Transmembrane helix</keyword>
<gene>
    <name evidence="6" type="ORF">CALCODRAFT_434773</name>
</gene>
<reference evidence="6 7" key="1">
    <citation type="journal article" date="2016" name="Mol. Biol. Evol.">
        <title>Comparative Genomics of Early-Diverging Mushroom-Forming Fungi Provides Insights into the Origins of Lignocellulose Decay Capabilities.</title>
        <authorList>
            <person name="Nagy L.G."/>
            <person name="Riley R."/>
            <person name="Tritt A."/>
            <person name="Adam C."/>
            <person name="Daum C."/>
            <person name="Floudas D."/>
            <person name="Sun H."/>
            <person name="Yadav J.S."/>
            <person name="Pangilinan J."/>
            <person name="Larsson K.H."/>
            <person name="Matsuura K."/>
            <person name="Barry K."/>
            <person name="Labutti K."/>
            <person name="Kuo R."/>
            <person name="Ohm R.A."/>
            <person name="Bhattacharya S.S."/>
            <person name="Shirouzu T."/>
            <person name="Yoshinaga Y."/>
            <person name="Martin F.M."/>
            <person name="Grigoriev I.V."/>
            <person name="Hibbett D.S."/>
        </authorList>
    </citation>
    <scope>NUCLEOTIDE SEQUENCE [LARGE SCALE GENOMIC DNA]</scope>
    <source>
        <strain evidence="6 7">HHB12733</strain>
    </source>
</reference>
<feature type="signal peptide" evidence="4">
    <location>
        <begin position="1"/>
        <end position="23"/>
    </location>
</feature>
<dbReference type="InterPro" id="IPR021109">
    <property type="entry name" value="Peptidase_aspartic_dom_sf"/>
</dbReference>
<dbReference type="Gene3D" id="2.40.70.10">
    <property type="entry name" value="Acid Proteases"/>
    <property type="match status" value="2"/>
</dbReference>
<evidence type="ECO:0000313" key="6">
    <source>
        <dbReference type="EMBL" id="KZT57061.1"/>
    </source>
</evidence>
<evidence type="ECO:0000256" key="1">
    <source>
        <dbReference type="ARBA" id="ARBA00007447"/>
    </source>
</evidence>
<feature type="domain" description="Peptidase A1" evidence="5">
    <location>
        <begin position="62"/>
        <end position="414"/>
    </location>
</feature>
<feature type="transmembrane region" description="Helical" evidence="3">
    <location>
        <begin position="476"/>
        <end position="500"/>
    </location>
</feature>
<evidence type="ECO:0000259" key="5">
    <source>
        <dbReference type="PROSITE" id="PS51767"/>
    </source>
</evidence>
<evidence type="ECO:0000256" key="4">
    <source>
        <dbReference type="SAM" id="SignalP"/>
    </source>
</evidence>
<feature type="chain" id="PRO_5007857806" evidence="4">
    <location>
        <begin position="24"/>
        <end position="655"/>
    </location>
</feature>
<dbReference type="EMBL" id="KV423968">
    <property type="protein sequence ID" value="KZT57061.1"/>
    <property type="molecule type" value="Genomic_DNA"/>
</dbReference>
<feature type="compositionally biased region" description="Low complexity" evidence="2">
    <location>
        <begin position="606"/>
        <end position="619"/>
    </location>
</feature>
<dbReference type="InterPro" id="IPR001461">
    <property type="entry name" value="Aspartic_peptidase_A1"/>
</dbReference>
<keyword evidence="6" id="KW-0378">Hydrolase</keyword>
<feature type="region of interest" description="Disordered" evidence="2">
    <location>
        <begin position="441"/>
        <end position="465"/>
    </location>
</feature>
<sequence>MQRSTAYAALALLATELLAPAAAISFDAHARYVPHRRAPALQRRDTGTTGVISIGDVTNVEYTANVTVNGQSYLLTIDTGSSDLNIEGSVPNAQDHPEIEIDVTFAEGAEDGVLSFGTVEFAGHTVQNQAFSAFSPLFFWPYHVPTVSDPPVQGLVGLGPSVGSEIWVQLQSAISAGTFAHNAGDSLLDRIFQQDTTTPNFISFTLSRDDNAADAQGAGSGTFTVGDVVPGYENITSMPQLDVLSAPNALLAAQHFTIQVDGATGPNSKSITFPRSNVSGVASGKLVAVLDSGFTFPQVPAAIASGFYAGISGSQLVNINGLGDAWIMPCSAEVDASFTFAGHTYPMHPLDLNQDPAFAGISGLGNNMCLGGFQPIQDDATEALAGLADMILGMGFLRNTYTLMNYGDFVDSNADARAAPFVQLLSVTNPNQASIEFHNVRGGQPQTFNTDGSTSSGGGSSSSGSSSSIGATIHKFLPIIIAVPAAILAIVIGVCVFCCVRRRRQARAYQTLGAPAPGAYPAGGQMGYAPYQSQRNLSAPYGVGASGRTSPYEDPFRDTTGPSDTIPLAERNAEGRFGHSPSASREFSPLPSPQPSRSATPQPPRAYGAHSPSPSYSAPYNPPSQVPYDPPQVPYTAPAAYAPPAGAPPGADPYR</sequence>
<dbReference type="InterPro" id="IPR033121">
    <property type="entry name" value="PEPTIDASE_A1"/>
</dbReference>
<feature type="compositionally biased region" description="Low complexity" evidence="2">
    <location>
        <begin position="634"/>
        <end position="644"/>
    </location>
</feature>
<evidence type="ECO:0000256" key="2">
    <source>
        <dbReference type="SAM" id="MobiDB-lite"/>
    </source>
</evidence>
<dbReference type="PROSITE" id="PS51767">
    <property type="entry name" value="PEPTIDASE_A1"/>
    <property type="match status" value="1"/>
</dbReference>
<proteinExistence type="inferred from homology"/>
<dbReference type="OrthoDB" id="15189at2759"/>
<dbReference type="InParanoid" id="A0A165FQ70"/>
<dbReference type="SUPFAM" id="SSF50630">
    <property type="entry name" value="Acid proteases"/>
    <property type="match status" value="1"/>
</dbReference>
<keyword evidence="4" id="KW-0732">Signal</keyword>
<dbReference type="GO" id="GO:0006508">
    <property type="term" value="P:proteolysis"/>
    <property type="evidence" value="ECO:0007669"/>
    <property type="project" value="UniProtKB-KW"/>
</dbReference>
<feature type="region of interest" description="Disordered" evidence="2">
    <location>
        <begin position="539"/>
        <end position="655"/>
    </location>
</feature>
<dbReference type="GO" id="GO:0004190">
    <property type="term" value="F:aspartic-type endopeptidase activity"/>
    <property type="evidence" value="ECO:0007669"/>
    <property type="project" value="InterPro"/>
</dbReference>
<dbReference type="Pfam" id="PF00026">
    <property type="entry name" value="Asp"/>
    <property type="match status" value="1"/>
</dbReference>
<dbReference type="PANTHER" id="PTHR47966">
    <property type="entry name" value="BETA-SITE APP-CLEAVING ENZYME, ISOFORM A-RELATED"/>
    <property type="match status" value="1"/>
</dbReference>
<dbReference type="InterPro" id="IPR034164">
    <property type="entry name" value="Pepsin-like_dom"/>
</dbReference>
<dbReference type="Proteomes" id="UP000076842">
    <property type="component" value="Unassembled WGS sequence"/>
</dbReference>
<comment type="similarity">
    <text evidence="1">Belongs to the peptidase A1 family.</text>
</comment>
<feature type="compositionally biased region" description="Pro residues" evidence="2">
    <location>
        <begin position="620"/>
        <end position="633"/>
    </location>
</feature>
<keyword evidence="6" id="KW-0645">Protease</keyword>
<name>A0A165FQ70_9BASI</name>
<protein>
    <submittedName>
        <fullName evidence="6">Acid protease</fullName>
    </submittedName>
</protein>
<evidence type="ECO:0000256" key="3">
    <source>
        <dbReference type="SAM" id="Phobius"/>
    </source>
</evidence>
<keyword evidence="7" id="KW-1185">Reference proteome</keyword>
<organism evidence="6 7">
    <name type="scientific">Calocera cornea HHB12733</name>
    <dbReference type="NCBI Taxonomy" id="1353952"/>
    <lineage>
        <taxon>Eukaryota</taxon>
        <taxon>Fungi</taxon>
        <taxon>Dikarya</taxon>
        <taxon>Basidiomycota</taxon>
        <taxon>Agaricomycotina</taxon>
        <taxon>Dacrymycetes</taxon>
        <taxon>Dacrymycetales</taxon>
        <taxon>Dacrymycetaceae</taxon>
        <taxon>Calocera</taxon>
    </lineage>
</organism>
<keyword evidence="3" id="KW-0472">Membrane</keyword>
<feature type="compositionally biased region" description="Pro residues" evidence="2">
    <location>
        <begin position="645"/>
        <end position="655"/>
    </location>
</feature>